<evidence type="ECO:0000256" key="5">
    <source>
        <dbReference type="ARBA" id="ARBA00023302"/>
    </source>
</evidence>
<dbReference type="GO" id="GO:0005544">
    <property type="term" value="F:calcium-dependent phospholipid binding"/>
    <property type="evidence" value="ECO:0007669"/>
    <property type="project" value="UniProtKB-KW"/>
</dbReference>
<dbReference type="KEGG" id="qsa:O6P43_006194"/>
<name>A0AAD7Q7Q5_QUISA</name>
<dbReference type="PANTHER" id="PTHR10502:SF190">
    <property type="entry name" value="OS09G0453300 PROTEIN"/>
    <property type="match status" value="1"/>
</dbReference>
<dbReference type="PRINTS" id="PR01814">
    <property type="entry name" value="ANNEXINPLANT"/>
</dbReference>
<dbReference type="GO" id="GO:0005886">
    <property type="term" value="C:plasma membrane"/>
    <property type="evidence" value="ECO:0007669"/>
    <property type="project" value="TreeGrafter"/>
</dbReference>
<dbReference type="GO" id="GO:0009409">
    <property type="term" value="P:response to cold"/>
    <property type="evidence" value="ECO:0007669"/>
    <property type="project" value="TreeGrafter"/>
</dbReference>
<dbReference type="Gene3D" id="1.10.220.10">
    <property type="entry name" value="Annexin"/>
    <property type="match status" value="3"/>
</dbReference>
<gene>
    <name evidence="7" type="ORF">O6P43_006194</name>
</gene>
<dbReference type="PANTHER" id="PTHR10502">
    <property type="entry name" value="ANNEXIN"/>
    <property type="match status" value="1"/>
</dbReference>
<evidence type="ECO:0000313" key="7">
    <source>
        <dbReference type="EMBL" id="KAJ7976410.1"/>
    </source>
</evidence>
<keyword evidence="5" id="KW-0111">Calcium/phospholipid-binding</keyword>
<dbReference type="AlphaFoldDB" id="A0AAD7Q7Q5"/>
<sequence length="244" mass="28202">MWMLDPYERDATVAKEALEQNETNFEALVEIFIGRKSSHILLIKQAYQKRFRRQLDQDIINLEPLHPYQKILLALSTSHKAHHADISQHIAKCDARRLYETGEGSRGAIEEVVVLEILSKRSIPQMKLTLSSYKHIYGYDYRKSIKRGNYGEFEKALKMVVKCICDPPHYYAKALHTSIKGVKSHKATLVQVLVSRIKIDMDEIQRVFKKKYGKDFRDVINESIPCGDNRDFLVSLTTRTSSTT</sequence>
<evidence type="ECO:0000256" key="6">
    <source>
        <dbReference type="PIRSR" id="PIRSR609118-1"/>
    </source>
</evidence>
<dbReference type="InterPro" id="IPR001464">
    <property type="entry name" value="Annexin"/>
</dbReference>
<dbReference type="SUPFAM" id="SSF47874">
    <property type="entry name" value="Annexin"/>
    <property type="match status" value="1"/>
</dbReference>
<keyword evidence="4" id="KW-0041">Annexin</keyword>
<keyword evidence="3 6" id="KW-0106">Calcium</keyword>
<dbReference type="GO" id="GO:0001786">
    <property type="term" value="F:phosphatidylserine binding"/>
    <property type="evidence" value="ECO:0007669"/>
    <property type="project" value="TreeGrafter"/>
</dbReference>
<dbReference type="PRINTS" id="PR00196">
    <property type="entry name" value="ANNEXIN"/>
</dbReference>
<evidence type="ECO:0000256" key="1">
    <source>
        <dbReference type="ARBA" id="ARBA00022723"/>
    </source>
</evidence>
<dbReference type="PROSITE" id="PS51897">
    <property type="entry name" value="ANNEXIN_2"/>
    <property type="match status" value="2"/>
</dbReference>
<dbReference type="InterPro" id="IPR037104">
    <property type="entry name" value="Annexin_sf"/>
</dbReference>
<keyword evidence="2" id="KW-0677">Repeat</keyword>
<keyword evidence="8" id="KW-1185">Reference proteome</keyword>
<dbReference type="EMBL" id="JARAOO010000003">
    <property type="protein sequence ID" value="KAJ7976410.1"/>
    <property type="molecule type" value="Genomic_DNA"/>
</dbReference>
<proteinExistence type="predicted"/>
<evidence type="ECO:0000256" key="4">
    <source>
        <dbReference type="ARBA" id="ARBA00023216"/>
    </source>
</evidence>
<dbReference type="Pfam" id="PF00191">
    <property type="entry name" value="Annexin"/>
    <property type="match status" value="3"/>
</dbReference>
<dbReference type="GO" id="GO:0009651">
    <property type="term" value="P:response to salt stress"/>
    <property type="evidence" value="ECO:0007669"/>
    <property type="project" value="TreeGrafter"/>
</dbReference>
<dbReference type="Proteomes" id="UP001163823">
    <property type="component" value="Chromosome 3"/>
</dbReference>
<dbReference type="GO" id="GO:0005737">
    <property type="term" value="C:cytoplasm"/>
    <property type="evidence" value="ECO:0007669"/>
    <property type="project" value="TreeGrafter"/>
</dbReference>
<dbReference type="SMART" id="SM00335">
    <property type="entry name" value="ANX"/>
    <property type="match status" value="3"/>
</dbReference>
<protein>
    <submittedName>
        <fullName evidence="7">Annexin</fullName>
    </submittedName>
</protein>
<comment type="caution">
    <text evidence="7">The sequence shown here is derived from an EMBL/GenBank/DDBJ whole genome shotgun (WGS) entry which is preliminary data.</text>
</comment>
<dbReference type="InterPro" id="IPR018502">
    <property type="entry name" value="Annexin_repeat"/>
</dbReference>
<keyword evidence="1 6" id="KW-0479">Metal-binding</keyword>
<dbReference type="GO" id="GO:0009408">
    <property type="term" value="P:response to heat"/>
    <property type="evidence" value="ECO:0007669"/>
    <property type="project" value="TreeGrafter"/>
</dbReference>
<accession>A0AAD7Q7Q5</accession>
<dbReference type="GO" id="GO:0005509">
    <property type="term" value="F:calcium ion binding"/>
    <property type="evidence" value="ECO:0007669"/>
    <property type="project" value="InterPro"/>
</dbReference>
<dbReference type="InterPro" id="IPR009118">
    <property type="entry name" value="AnnexinD_plant"/>
</dbReference>
<dbReference type="GO" id="GO:0009414">
    <property type="term" value="P:response to water deprivation"/>
    <property type="evidence" value="ECO:0007669"/>
    <property type="project" value="TreeGrafter"/>
</dbReference>
<evidence type="ECO:0000256" key="2">
    <source>
        <dbReference type="ARBA" id="ARBA00022737"/>
    </source>
</evidence>
<evidence type="ECO:0000256" key="3">
    <source>
        <dbReference type="ARBA" id="ARBA00022837"/>
    </source>
</evidence>
<organism evidence="7 8">
    <name type="scientific">Quillaja saponaria</name>
    <name type="common">Soap bark tree</name>
    <dbReference type="NCBI Taxonomy" id="32244"/>
    <lineage>
        <taxon>Eukaryota</taxon>
        <taxon>Viridiplantae</taxon>
        <taxon>Streptophyta</taxon>
        <taxon>Embryophyta</taxon>
        <taxon>Tracheophyta</taxon>
        <taxon>Spermatophyta</taxon>
        <taxon>Magnoliopsida</taxon>
        <taxon>eudicotyledons</taxon>
        <taxon>Gunneridae</taxon>
        <taxon>Pentapetalae</taxon>
        <taxon>rosids</taxon>
        <taxon>fabids</taxon>
        <taxon>Fabales</taxon>
        <taxon>Quillajaceae</taxon>
        <taxon>Quillaja</taxon>
    </lineage>
</organism>
<reference evidence="7" key="1">
    <citation type="journal article" date="2023" name="Science">
        <title>Elucidation of the pathway for biosynthesis of saponin adjuvants from the soapbark tree.</title>
        <authorList>
            <person name="Reed J."/>
            <person name="Orme A."/>
            <person name="El-Demerdash A."/>
            <person name="Owen C."/>
            <person name="Martin L.B.B."/>
            <person name="Misra R.C."/>
            <person name="Kikuchi S."/>
            <person name="Rejzek M."/>
            <person name="Martin A.C."/>
            <person name="Harkess A."/>
            <person name="Leebens-Mack J."/>
            <person name="Louveau T."/>
            <person name="Stephenson M.J."/>
            <person name="Osbourn A."/>
        </authorList>
    </citation>
    <scope>NUCLEOTIDE SEQUENCE</scope>
    <source>
        <strain evidence="7">S10</strain>
    </source>
</reference>
<evidence type="ECO:0000313" key="8">
    <source>
        <dbReference type="Proteomes" id="UP001163823"/>
    </source>
</evidence>
<feature type="binding site" evidence="6">
    <location>
        <position position="179"/>
    </location>
    <ligand>
        <name>Ca(2+)</name>
        <dbReference type="ChEBI" id="CHEBI:29108"/>
        <label>1</label>
    </ligand>
</feature>